<sequence>MSTILGNRKSEQCTLIERPSSSARVLRSGDLVLLLPLKVQVDVLFLTIAPNPAYAEADTPRPTTIKVVVAWPATSD</sequence>
<proteinExistence type="predicted"/>
<name>A0A0N4YD16_NIPBR</name>
<accession>A0A0N4YD16</accession>
<evidence type="ECO:0000313" key="3">
    <source>
        <dbReference type="WBParaSite" id="NBR_0001448401-mRNA-1"/>
    </source>
</evidence>
<organism evidence="3">
    <name type="scientific">Nippostrongylus brasiliensis</name>
    <name type="common">Rat hookworm</name>
    <dbReference type="NCBI Taxonomy" id="27835"/>
    <lineage>
        <taxon>Eukaryota</taxon>
        <taxon>Metazoa</taxon>
        <taxon>Ecdysozoa</taxon>
        <taxon>Nematoda</taxon>
        <taxon>Chromadorea</taxon>
        <taxon>Rhabditida</taxon>
        <taxon>Rhabditina</taxon>
        <taxon>Rhabditomorpha</taxon>
        <taxon>Strongyloidea</taxon>
        <taxon>Heligmosomidae</taxon>
        <taxon>Nippostrongylus</taxon>
    </lineage>
</organism>
<reference evidence="1 2" key="2">
    <citation type="submission" date="2018-11" db="EMBL/GenBank/DDBJ databases">
        <authorList>
            <consortium name="Pathogen Informatics"/>
        </authorList>
    </citation>
    <scope>NUCLEOTIDE SEQUENCE [LARGE SCALE GENOMIC DNA]</scope>
</reference>
<evidence type="ECO:0000313" key="1">
    <source>
        <dbReference type="EMBL" id="VDL78074.1"/>
    </source>
</evidence>
<dbReference type="WBParaSite" id="NBR_0001448401-mRNA-1">
    <property type="protein sequence ID" value="NBR_0001448401-mRNA-1"/>
    <property type="gene ID" value="NBR_0001448401"/>
</dbReference>
<keyword evidence="2" id="KW-1185">Reference proteome</keyword>
<dbReference type="EMBL" id="UYSL01021381">
    <property type="protein sequence ID" value="VDL78074.1"/>
    <property type="molecule type" value="Genomic_DNA"/>
</dbReference>
<dbReference type="AlphaFoldDB" id="A0A0N4YD16"/>
<protein>
    <submittedName>
        <fullName evidence="3">MSP domain-containing protein</fullName>
    </submittedName>
</protein>
<dbReference type="Proteomes" id="UP000271162">
    <property type="component" value="Unassembled WGS sequence"/>
</dbReference>
<reference evidence="3" key="1">
    <citation type="submission" date="2017-02" db="UniProtKB">
        <authorList>
            <consortium name="WormBaseParasite"/>
        </authorList>
    </citation>
    <scope>IDENTIFICATION</scope>
</reference>
<gene>
    <name evidence="1" type="ORF">NBR_LOCUS14485</name>
</gene>
<evidence type="ECO:0000313" key="2">
    <source>
        <dbReference type="Proteomes" id="UP000271162"/>
    </source>
</evidence>